<dbReference type="Proteomes" id="UP000242450">
    <property type="component" value="Chromosome 23"/>
</dbReference>
<dbReference type="GO" id="GO:0046872">
    <property type="term" value="F:metal ion binding"/>
    <property type="evidence" value="ECO:0007669"/>
    <property type="project" value="InterPro"/>
</dbReference>
<dbReference type="SUPFAM" id="SSF63411">
    <property type="entry name" value="LuxS/MPP-like metallohydrolase"/>
    <property type="match status" value="1"/>
</dbReference>
<feature type="non-terminal residue" evidence="2">
    <location>
        <position position="175"/>
    </location>
</feature>
<keyword evidence="3" id="KW-1185">Reference proteome</keyword>
<comment type="caution">
    <text evidence="2">The sequence shown here is derived from an EMBL/GenBank/DDBJ whole genome shotgun (WGS) entry which is preliminary data.</text>
</comment>
<feature type="domain" description="Presequence protease mitochondrial-type C-terminal" evidence="1">
    <location>
        <begin position="22"/>
        <end position="146"/>
    </location>
</feature>
<organism evidence="2 3">
    <name type="scientific">Cervus elaphus hippelaphus</name>
    <name type="common">European red deer</name>
    <dbReference type="NCBI Taxonomy" id="46360"/>
    <lineage>
        <taxon>Eukaryota</taxon>
        <taxon>Metazoa</taxon>
        <taxon>Chordata</taxon>
        <taxon>Craniata</taxon>
        <taxon>Vertebrata</taxon>
        <taxon>Euteleostomi</taxon>
        <taxon>Mammalia</taxon>
        <taxon>Eutheria</taxon>
        <taxon>Laurasiatheria</taxon>
        <taxon>Artiodactyla</taxon>
        <taxon>Ruminantia</taxon>
        <taxon>Pecora</taxon>
        <taxon>Cervidae</taxon>
        <taxon>Cervinae</taxon>
        <taxon>Cervus</taxon>
    </lineage>
</organism>
<dbReference type="Gene3D" id="3.30.830.10">
    <property type="entry name" value="Metalloenzyme, LuxS/M16 peptidase-like"/>
    <property type="match status" value="1"/>
</dbReference>
<dbReference type="FunFam" id="3.30.830.10:FF:000013">
    <property type="entry name" value="Mitochondrial presequence protease"/>
    <property type="match status" value="1"/>
</dbReference>
<dbReference type="InterPro" id="IPR011249">
    <property type="entry name" value="Metalloenz_LuxS/M16"/>
</dbReference>
<proteinExistence type="predicted"/>
<evidence type="ECO:0000313" key="2">
    <source>
        <dbReference type="EMBL" id="OWK03382.1"/>
    </source>
</evidence>
<sequence length="175" mass="19481">MSKSAKENSRDHPSHSMQNLKILARLMTAKFLHTEIREKGGAYGGGARLSYGGMFALYSYRDPRSTETLQSFMKAIDWAKAGRFTQQDIDEAKLSVFSAVDAPVAPSDKGLDHFLYGLSDEMKQVHREQLFAVCHEDLVNVSNRYLDAGRSTHGVALFGPDNASIAKDPSWVIRQ</sequence>
<dbReference type="OrthoDB" id="10250783at2759"/>
<reference evidence="2 3" key="1">
    <citation type="journal article" date="2018" name="Mol. Genet. Genomics">
        <title>The red deer Cervus elaphus genome CerEla1.0: sequencing, annotating, genes, and chromosomes.</title>
        <authorList>
            <person name="Bana N.A."/>
            <person name="Nyiri A."/>
            <person name="Nagy J."/>
            <person name="Frank K."/>
            <person name="Nagy T."/>
            <person name="Steger V."/>
            <person name="Schiller M."/>
            <person name="Lakatos P."/>
            <person name="Sugar L."/>
            <person name="Horn P."/>
            <person name="Barta E."/>
            <person name="Orosz L."/>
        </authorList>
    </citation>
    <scope>NUCLEOTIDE SEQUENCE [LARGE SCALE GENOMIC DNA]</scope>
    <source>
        <strain evidence="2">Hungarian</strain>
    </source>
</reference>
<dbReference type="AlphaFoldDB" id="A0A212CBR5"/>
<evidence type="ECO:0000259" key="1">
    <source>
        <dbReference type="Pfam" id="PF22516"/>
    </source>
</evidence>
<dbReference type="PANTHER" id="PTHR43016:SF13">
    <property type="entry name" value="PRESEQUENCE PROTEASE, MITOCHONDRIAL"/>
    <property type="match status" value="1"/>
</dbReference>
<dbReference type="GO" id="GO:0005759">
    <property type="term" value="C:mitochondrial matrix"/>
    <property type="evidence" value="ECO:0007669"/>
    <property type="project" value="TreeGrafter"/>
</dbReference>
<evidence type="ECO:0000313" key="3">
    <source>
        <dbReference type="Proteomes" id="UP000242450"/>
    </source>
</evidence>
<dbReference type="InterPro" id="IPR055130">
    <property type="entry name" value="PreP_C"/>
</dbReference>
<dbReference type="PANTHER" id="PTHR43016">
    <property type="entry name" value="PRESEQUENCE PROTEASE"/>
    <property type="match status" value="1"/>
</dbReference>
<dbReference type="Pfam" id="PF22516">
    <property type="entry name" value="PreP_C"/>
    <property type="match status" value="1"/>
</dbReference>
<dbReference type="GO" id="GO:0004222">
    <property type="term" value="F:metalloendopeptidase activity"/>
    <property type="evidence" value="ECO:0007669"/>
    <property type="project" value="TreeGrafter"/>
</dbReference>
<gene>
    <name evidence="2" type="ORF">Celaphus_00007650</name>
</gene>
<protein>
    <recommendedName>
        <fullName evidence="1">Presequence protease mitochondrial-type C-terminal domain-containing protein</fullName>
    </recommendedName>
</protein>
<dbReference type="EMBL" id="MKHE01000023">
    <property type="protein sequence ID" value="OWK03382.1"/>
    <property type="molecule type" value="Genomic_DNA"/>
</dbReference>
<name>A0A212CBR5_CEREH</name>
<accession>A0A212CBR5</accession>
<dbReference type="GO" id="GO:0016485">
    <property type="term" value="P:protein processing"/>
    <property type="evidence" value="ECO:0007669"/>
    <property type="project" value="TreeGrafter"/>
</dbReference>